<dbReference type="GO" id="GO:0016853">
    <property type="term" value="F:isomerase activity"/>
    <property type="evidence" value="ECO:0007669"/>
    <property type="project" value="UniProtKB-KW"/>
</dbReference>
<dbReference type="PANTHER" id="PTHR11941:SF169">
    <property type="entry name" value="(7AS)-7A-METHYL-1,5-DIOXO-2,3,5,6,7,7A-HEXAHYDRO-1H-INDENE-CARBOXYL-COA HYDROLASE"/>
    <property type="match status" value="1"/>
</dbReference>
<keyword evidence="5" id="KW-0413">Isomerase</keyword>
<evidence type="ECO:0000313" key="5">
    <source>
        <dbReference type="EMBL" id="QBY55561.1"/>
    </source>
</evidence>
<evidence type="ECO:0000313" key="6">
    <source>
        <dbReference type="Proteomes" id="UP000295294"/>
    </source>
</evidence>
<dbReference type="CDD" id="cd06558">
    <property type="entry name" value="crotonase-like"/>
    <property type="match status" value="1"/>
</dbReference>
<protein>
    <submittedName>
        <fullName evidence="5">Enoyl-CoA hydratase/isomerase family protein</fullName>
    </submittedName>
</protein>
<dbReference type="InterPro" id="IPR029045">
    <property type="entry name" value="ClpP/crotonase-like_dom_sf"/>
</dbReference>
<dbReference type="OrthoDB" id="9774843at2"/>
<dbReference type="Pfam" id="PF00378">
    <property type="entry name" value="ECH_1"/>
    <property type="match status" value="1"/>
</dbReference>
<dbReference type="Proteomes" id="UP000295294">
    <property type="component" value="Plasmid unnamed1"/>
</dbReference>
<dbReference type="InterPro" id="IPR014748">
    <property type="entry name" value="Enoyl-CoA_hydra_C"/>
</dbReference>
<dbReference type="GO" id="GO:0016836">
    <property type="term" value="F:hydro-lyase activity"/>
    <property type="evidence" value="ECO:0007669"/>
    <property type="project" value="UniProtKB-ARBA"/>
</dbReference>
<dbReference type="KEGG" id="cox:E0W60_31635"/>
<organism evidence="5 6">
    <name type="scientific">Cupriavidus oxalaticus</name>
    <dbReference type="NCBI Taxonomy" id="96344"/>
    <lineage>
        <taxon>Bacteria</taxon>
        <taxon>Pseudomonadati</taxon>
        <taxon>Pseudomonadota</taxon>
        <taxon>Betaproteobacteria</taxon>
        <taxon>Burkholderiales</taxon>
        <taxon>Burkholderiaceae</taxon>
        <taxon>Cupriavidus</taxon>
    </lineage>
</organism>
<dbReference type="EMBL" id="CP038636">
    <property type="protein sequence ID" value="QBY55561.1"/>
    <property type="molecule type" value="Genomic_DNA"/>
</dbReference>
<geneLocation type="plasmid" evidence="5">
    <name>unnamed1</name>
</geneLocation>
<dbReference type="InterPro" id="IPR001753">
    <property type="entry name" value="Enoyl-CoA_hydra/iso"/>
</dbReference>
<accession>A0A4P7LSU2</accession>
<evidence type="ECO:0000256" key="2">
    <source>
        <dbReference type="ARBA" id="ARBA00023098"/>
    </source>
</evidence>
<gene>
    <name evidence="5" type="ORF">E0W60_31635</name>
</gene>
<sequence length="266" mass="28453">MNAETIAEGLVLAEVAPGVVEVRIDRPQARNALSVAVFNGLSAVWKRINKDKSVQVVILTSADCGTFCAGMDLKEAAAIRRDDATADITDRIEDPFQQGMRTVNVPIIAAMTGSFTAGGMMLALNCDLRIGLRGTLGGIAEAKVGRGSPWGVPLLWMLPQAVLMEMTLTGDFLPIERLHALGFVNHVAETPDEVRTVALQMATKIAANAPLSVRAGKKSIQHAGSVGVEQGLRDAVDIYATVYASEDAQEGMRAFAEKRAPRWQGR</sequence>
<dbReference type="PROSITE" id="PS00166">
    <property type="entry name" value="ENOYL_COA_HYDRATASE"/>
    <property type="match status" value="1"/>
</dbReference>
<comment type="similarity">
    <text evidence="1 4">Belongs to the enoyl-CoA hydratase/isomerase family.</text>
</comment>
<dbReference type="AlphaFoldDB" id="A0A4P7LSU2"/>
<keyword evidence="3" id="KW-0456">Lyase</keyword>
<dbReference type="InterPro" id="IPR018376">
    <property type="entry name" value="Enoyl-CoA_hyd/isom_CS"/>
</dbReference>
<evidence type="ECO:0000256" key="3">
    <source>
        <dbReference type="ARBA" id="ARBA00023239"/>
    </source>
</evidence>
<name>A0A4P7LSU2_9BURK</name>
<reference evidence="5 6" key="1">
    <citation type="submission" date="2019-03" db="EMBL/GenBank/DDBJ databases">
        <title>Efficiently degradation of phenoxyalkanoic acid herbicides by Cupriavidus oxalaticus strain X32.</title>
        <authorList>
            <person name="Sheng X."/>
        </authorList>
    </citation>
    <scope>NUCLEOTIDE SEQUENCE [LARGE SCALE GENOMIC DNA]</scope>
    <source>
        <strain evidence="5 6">X32</strain>
        <plasmid evidence="5 6">unnamed1</plasmid>
    </source>
</reference>
<dbReference type="GO" id="GO:0006635">
    <property type="term" value="P:fatty acid beta-oxidation"/>
    <property type="evidence" value="ECO:0007669"/>
    <property type="project" value="TreeGrafter"/>
</dbReference>
<dbReference type="FunFam" id="1.10.12.10:FF:000001">
    <property type="entry name" value="Probable enoyl-CoA hydratase, mitochondrial"/>
    <property type="match status" value="1"/>
</dbReference>
<evidence type="ECO:0000256" key="4">
    <source>
        <dbReference type="RuleBase" id="RU003707"/>
    </source>
</evidence>
<dbReference type="PANTHER" id="PTHR11941">
    <property type="entry name" value="ENOYL-COA HYDRATASE-RELATED"/>
    <property type="match status" value="1"/>
</dbReference>
<dbReference type="Gene3D" id="3.90.226.10">
    <property type="entry name" value="2-enoyl-CoA Hydratase, Chain A, domain 1"/>
    <property type="match status" value="1"/>
</dbReference>
<keyword evidence="5" id="KW-0614">Plasmid</keyword>
<dbReference type="Gene3D" id="1.10.12.10">
    <property type="entry name" value="Lyase 2-enoyl-coa Hydratase, Chain A, domain 2"/>
    <property type="match status" value="1"/>
</dbReference>
<proteinExistence type="inferred from homology"/>
<evidence type="ECO:0000256" key="1">
    <source>
        <dbReference type="ARBA" id="ARBA00005254"/>
    </source>
</evidence>
<dbReference type="SUPFAM" id="SSF52096">
    <property type="entry name" value="ClpP/crotonase"/>
    <property type="match status" value="1"/>
</dbReference>
<dbReference type="RefSeq" id="WP_135706800.1">
    <property type="nucleotide sequence ID" value="NZ_CP038636.1"/>
</dbReference>
<keyword evidence="2" id="KW-0443">Lipid metabolism</keyword>